<evidence type="ECO:0000256" key="1">
    <source>
        <dbReference type="ARBA" id="ARBA00022485"/>
    </source>
</evidence>
<dbReference type="GO" id="GO:0097506">
    <property type="term" value="F:deaminated base DNA N-glycosylase activity"/>
    <property type="evidence" value="ECO:0007669"/>
    <property type="project" value="UniProtKB-ARBA"/>
</dbReference>
<evidence type="ECO:0000313" key="9">
    <source>
        <dbReference type="EMBL" id="HEB14065.1"/>
    </source>
</evidence>
<evidence type="ECO:0000256" key="7">
    <source>
        <dbReference type="ARBA" id="ARBA00023204"/>
    </source>
</evidence>
<protein>
    <recommendedName>
        <fullName evidence="8">Uracil-DNA glycosylase-like domain-containing protein</fullName>
    </recommendedName>
</protein>
<dbReference type="Gene3D" id="3.40.470.10">
    <property type="entry name" value="Uracil-DNA glycosylase-like domain"/>
    <property type="match status" value="1"/>
</dbReference>
<dbReference type="SMART" id="SM00987">
    <property type="entry name" value="UreE_C"/>
    <property type="match status" value="1"/>
</dbReference>
<keyword evidence="6" id="KW-0411">Iron-sulfur</keyword>
<dbReference type="AlphaFoldDB" id="A0A7C1NT69"/>
<reference evidence="9" key="1">
    <citation type="journal article" date="2020" name="mSystems">
        <title>Genome- and Community-Level Interaction Insights into Carbon Utilization and Element Cycling Functions of Hydrothermarchaeota in Hydrothermal Sediment.</title>
        <authorList>
            <person name="Zhou Z."/>
            <person name="Liu Y."/>
            <person name="Xu W."/>
            <person name="Pan J."/>
            <person name="Luo Z.H."/>
            <person name="Li M."/>
        </authorList>
    </citation>
    <scope>NUCLEOTIDE SEQUENCE [LARGE SCALE GENOMIC DNA]</scope>
    <source>
        <strain evidence="9">HyVt-365</strain>
    </source>
</reference>
<dbReference type="GO" id="GO:0051539">
    <property type="term" value="F:4 iron, 4 sulfur cluster binding"/>
    <property type="evidence" value="ECO:0007669"/>
    <property type="project" value="UniProtKB-KW"/>
</dbReference>
<dbReference type="PANTHER" id="PTHR33693">
    <property type="entry name" value="TYPE-5 URACIL-DNA GLYCOSYLASE"/>
    <property type="match status" value="1"/>
</dbReference>
<name>A0A7C1NT69_UNCKA</name>
<keyword evidence="5" id="KW-0408">Iron</keyword>
<proteinExistence type="predicted"/>
<evidence type="ECO:0000256" key="6">
    <source>
        <dbReference type="ARBA" id="ARBA00023014"/>
    </source>
</evidence>
<keyword evidence="7" id="KW-0234">DNA repair</keyword>
<accession>A0A7C1NT69</accession>
<dbReference type="InterPro" id="IPR005122">
    <property type="entry name" value="Uracil-DNA_glycosylase-like"/>
</dbReference>
<evidence type="ECO:0000259" key="8">
    <source>
        <dbReference type="SMART" id="SM00986"/>
    </source>
</evidence>
<dbReference type="PANTHER" id="PTHR33693:SF1">
    <property type="entry name" value="TYPE-4 URACIL-DNA GLYCOSYLASE"/>
    <property type="match status" value="1"/>
</dbReference>
<keyword evidence="1" id="KW-0004">4Fe-4S</keyword>
<dbReference type="InterPro" id="IPR051536">
    <property type="entry name" value="UDG_Type-4/5"/>
</dbReference>
<evidence type="ECO:0000256" key="5">
    <source>
        <dbReference type="ARBA" id="ARBA00023004"/>
    </source>
</evidence>
<evidence type="ECO:0000256" key="3">
    <source>
        <dbReference type="ARBA" id="ARBA00022763"/>
    </source>
</evidence>
<dbReference type="Proteomes" id="UP000885744">
    <property type="component" value="Unassembled WGS sequence"/>
</dbReference>
<dbReference type="GO" id="GO:0046872">
    <property type="term" value="F:metal ion binding"/>
    <property type="evidence" value="ECO:0007669"/>
    <property type="project" value="UniProtKB-KW"/>
</dbReference>
<dbReference type="SUPFAM" id="SSF52141">
    <property type="entry name" value="Uracil-DNA glycosylase-like"/>
    <property type="match status" value="1"/>
</dbReference>
<keyword evidence="2" id="KW-0479">Metal-binding</keyword>
<dbReference type="GO" id="GO:0006281">
    <property type="term" value="P:DNA repair"/>
    <property type="evidence" value="ECO:0007669"/>
    <property type="project" value="UniProtKB-KW"/>
</dbReference>
<sequence length="286" mass="32211">MNYVPAIGSKKSPVAIIGEGPGGEENRQKLPFVGPAGQLLKSCVKAEHLEWDAFYRSNFLHERPPDNNIKPWFSEGLKAEFLAQQEKGNQVLQIAAGWDKKKYRYFWLTDRGMAAKTALIVELAQTDAKVIVALGGTATFALTGMAPITKIRGAPARCPELPGRVILPTIHPAACLRTDEDGNAGKYLWRFDIQRDLAKAVRFSRGFEWPNPKLIVEPTYTQTMEYISDAHKYPLVSFDIELVDNSIPCISLAFRPNEAISIPFMQTYGKVREREVWKKLKELFEN</sequence>
<dbReference type="SMART" id="SM00986">
    <property type="entry name" value="UDG"/>
    <property type="match status" value="1"/>
</dbReference>
<evidence type="ECO:0000256" key="4">
    <source>
        <dbReference type="ARBA" id="ARBA00022801"/>
    </source>
</evidence>
<evidence type="ECO:0000256" key="2">
    <source>
        <dbReference type="ARBA" id="ARBA00022723"/>
    </source>
</evidence>
<gene>
    <name evidence="9" type="ORF">ENI09_01505</name>
</gene>
<feature type="domain" description="Uracil-DNA glycosylase-like" evidence="8">
    <location>
        <begin position="5"/>
        <end position="194"/>
    </location>
</feature>
<dbReference type="Pfam" id="PF03167">
    <property type="entry name" value="UDG"/>
    <property type="match status" value="1"/>
</dbReference>
<keyword evidence="3" id="KW-0227">DNA damage</keyword>
<dbReference type="InterPro" id="IPR036895">
    <property type="entry name" value="Uracil-DNA_glycosylase-like_sf"/>
</dbReference>
<organism evidence="9">
    <name type="scientific">candidate division WWE3 bacterium</name>
    <dbReference type="NCBI Taxonomy" id="2053526"/>
    <lineage>
        <taxon>Bacteria</taxon>
        <taxon>Katanobacteria</taxon>
    </lineage>
</organism>
<comment type="caution">
    <text evidence="9">The sequence shown here is derived from an EMBL/GenBank/DDBJ whole genome shotgun (WGS) entry which is preliminary data.</text>
</comment>
<keyword evidence="4" id="KW-0378">Hydrolase</keyword>
<dbReference type="EMBL" id="DRHH01000064">
    <property type="protein sequence ID" value="HEB14065.1"/>
    <property type="molecule type" value="Genomic_DNA"/>
</dbReference>
<feature type="non-terminal residue" evidence="9">
    <location>
        <position position="286"/>
    </location>
</feature>